<evidence type="ECO:0000313" key="3">
    <source>
        <dbReference type="Proteomes" id="UP000796761"/>
    </source>
</evidence>
<dbReference type="Proteomes" id="UP000796761">
    <property type="component" value="Unassembled WGS sequence"/>
</dbReference>
<organism evidence="2 3">
    <name type="scientific">Zosterops borbonicus</name>
    <dbReference type="NCBI Taxonomy" id="364589"/>
    <lineage>
        <taxon>Eukaryota</taxon>
        <taxon>Metazoa</taxon>
        <taxon>Chordata</taxon>
        <taxon>Craniata</taxon>
        <taxon>Vertebrata</taxon>
        <taxon>Euteleostomi</taxon>
        <taxon>Archelosauria</taxon>
        <taxon>Archosauria</taxon>
        <taxon>Dinosauria</taxon>
        <taxon>Saurischia</taxon>
        <taxon>Theropoda</taxon>
        <taxon>Coelurosauria</taxon>
        <taxon>Aves</taxon>
        <taxon>Neognathae</taxon>
        <taxon>Neoaves</taxon>
        <taxon>Telluraves</taxon>
        <taxon>Australaves</taxon>
        <taxon>Passeriformes</taxon>
        <taxon>Sylvioidea</taxon>
        <taxon>Zosteropidae</taxon>
        <taxon>Zosterops</taxon>
    </lineage>
</organism>
<comment type="caution">
    <text evidence="2">The sequence shown here is derived from an EMBL/GenBank/DDBJ whole genome shotgun (WGS) entry which is preliminary data.</text>
</comment>
<reference evidence="2" key="1">
    <citation type="submission" date="2019-04" db="EMBL/GenBank/DDBJ databases">
        <title>Genome assembly of Zosterops borbonicus 15179.</title>
        <authorList>
            <person name="Leroy T."/>
            <person name="Anselmetti Y."/>
            <person name="Tilak M.-K."/>
            <person name="Nabholz B."/>
        </authorList>
    </citation>
    <scope>NUCLEOTIDE SEQUENCE</scope>
    <source>
        <strain evidence="2">HGM_15179</strain>
        <tissue evidence="2">Muscle</tissue>
    </source>
</reference>
<dbReference type="AlphaFoldDB" id="A0A8K1LRS3"/>
<feature type="compositionally biased region" description="Polar residues" evidence="1">
    <location>
        <begin position="207"/>
        <end position="217"/>
    </location>
</feature>
<evidence type="ECO:0000256" key="1">
    <source>
        <dbReference type="SAM" id="MobiDB-lite"/>
    </source>
</evidence>
<feature type="compositionally biased region" description="Polar residues" evidence="1">
    <location>
        <begin position="153"/>
        <end position="164"/>
    </location>
</feature>
<feature type="compositionally biased region" description="Polar residues" evidence="1">
    <location>
        <begin position="182"/>
        <end position="195"/>
    </location>
</feature>
<gene>
    <name evidence="2" type="ORF">HGM15179_003200</name>
</gene>
<feature type="compositionally biased region" description="Polar residues" evidence="1">
    <location>
        <begin position="27"/>
        <end position="43"/>
    </location>
</feature>
<sequence>MDGGMDGEVPRCGSRAGSVLTHLGKTTGPTGQLRVQSTGTSLQKAEPRLCPGSWDQHQSPCGAPGTATARPGHGDSKDSSRAVASPELIQQLGLLLMYRNLMYNTTYSCGTRGHPHQPSKATCTRQGAEEDHEQTELKEHSHSPKLAIPGLQGSLNTMGPTLQNPRAARVPKAQEPSPVIQAHQNQDPQSPQFQPCNPRDARLPKAQGTSQQIHVTN</sequence>
<protein>
    <submittedName>
        <fullName evidence="2">Uncharacterized protein</fullName>
    </submittedName>
</protein>
<name>A0A8K1LRS3_9PASS</name>
<accession>A0A8K1LRS3</accession>
<keyword evidence="3" id="KW-1185">Reference proteome</keyword>
<dbReference type="EMBL" id="SWJQ01000057">
    <property type="protein sequence ID" value="TRZ23929.1"/>
    <property type="molecule type" value="Genomic_DNA"/>
</dbReference>
<feature type="region of interest" description="Disordered" evidence="1">
    <location>
        <begin position="111"/>
        <end position="217"/>
    </location>
</feature>
<evidence type="ECO:0000313" key="2">
    <source>
        <dbReference type="EMBL" id="TRZ23929.1"/>
    </source>
</evidence>
<feature type="region of interest" description="Disordered" evidence="1">
    <location>
        <begin position="1"/>
        <end position="83"/>
    </location>
</feature>
<proteinExistence type="predicted"/>